<reference evidence="3 4" key="1">
    <citation type="submission" date="2021-12" db="EMBL/GenBank/DDBJ databases">
        <title>Genome sequencing of bacteria with rrn-lacking chromosome and rrn-plasmid.</title>
        <authorList>
            <person name="Anda M."/>
            <person name="Iwasaki W."/>
        </authorList>
    </citation>
    <scope>NUCLEOTIDE SEQUENCE [LARGE SCALE GENOMIC DNA]</scope>
    <source>
        <strain evidence="3 4">NBRC 15940</strain>
    </source>
</reference>
<dbReference type="AlphaFoldDB" id="A0AAN4W0B4"/>
<dbReference type="SUPFAM" id="SSF48317">
    <property type="entry name" value="Acid phosphatase/Vanadium-dependent haloperoxidase"/>
    <property type="match status" value="1"/>
</dbReference>
<dbReference type="Proteomes" id="UP001310022">
    <property type="component" value="Unassembled WGS sequence"/>
</dbReference>
<sequence length="286" mass="32800">MRASIKSHPITLIILFLFTITPEKPLWPQQSDEFTNKKVYAVNRWITGGIGTAGLVANVVGIQMLNNRSDINTNVIMDLDMRQVNPFDRWVFDLPRDQLNQAQSISDWGLNITVVLPFALFLNSKIRKDWIDITLIYFETQMIWVNLYNYIGAGLVTRYRPLTYLHDIPVEDRKDPNNARSWFSGHTSNTAVASFFMATILIDYHSHWSNWQKIGIYALASIPPSFVALYRMKAYKHFPTDVISGFMIGALGGILVPSLHKKKNQRLSIGPVIHQDAQGLYFTYKF</sequence>
<dbReference type="CDD" id="cd01610">
    <property type="entry name" value="PAP2_like"/>
    <property type="match status" value="1"/>
</dbReference>
<feature type="transmembrane region" description="Helical" evidence="1">
    <location>
        <begin position="242"/>
        <end position="259"/>
    </location>
</feature>
<feature type="domain" description="Phosphatidic acid phosphatase type 2/haloperoxidase" evidence="2">
    <location>
        <begin position="149"/>
        <end position="264"/>
    </location>
</feature>
<evidence type="ECO:0000259" key="2">
    <source>
        <dbReference type="Pfam" id="PF01569"/>
    </source>
</evidence>
<proteinExistence type="predicted"/>
<evidence type="ECO:0000313" key="3">
    <source>
        <dbReference type="EMBL" id="GJM62782.1"/>
    </source>
</evidence>
<comment type="caution">
    <text evidence="3">The sequence shown here is derived from an EMBL/GenBank/DDBJ whole genome shotgun (WGS) entry which is preliminary data.</text>
</comment>
<evidence type="ECO:0000313" key="4">
    <source>
        <dbReference type="Proteomes" id="UP001310022"/>
    </source>
</evidence>
<name>A0AAN4W0B4_9BACT</name>
<gene>
    <name evidence="3" type="ORF">PEDI_33340</name>
</gene>
<organism evidence="3 4">
    <name type="scientific">Persicobacter diffluens</name>
    <dbReference type="NCBI Taxonomy" id="981"/>
    <lineage>
        <taxon>Bacteria</taxon>
        <taxon>Pseudomonadati</taxon>
        <taxon>Bacteroidota</taxon>
        <taxon>Cytophagia</taxon>
        <taxon>Cytophagales</taxon>
        <taxon>Persicobacteraceae</taxon>
        <taxon>Persicobacter</taxon>
    </lineage>
</organism>
<protein>
    <recommendedName>
        <fullName evidence="2">Phosphatidic acid phosphatase type 2/haloperoxidase domain-containing protein</fullName>
    </recommendedName>
</protein>
<feature type="transmembrane region" description="Helical" evidence="1">
    <location>
        <begin position="182"/>
        <end position="202"/>
    </location>
</feature>
<keyword evidence="1" id="KW-0812">Transmembrane</keyword>
<dbReference type="Pfam" id="PF01569">
    <property type="entry name" value="PAP2"/>
    <property type="match status" value="1"/>
</dbReference>
<keyword evidence="4" id="KW-1185">Reference proteome</keyword>
<dbReference type="RefSeq" id="WP_338238019.1">
    <property type="nucleotide sequence ID" value="NZ_BQKE01000002.1"/>
</dbReference>
<keyword evidence="1" id="KW-1133">Transmembrane helix</keyword>
<accession>A0AAN4W0B4</accession>
<keyword evidence="1" id="KW-0472">Membrane</keyword>
<dbReference type="InterPro" id="IPR036938">
    <property type="entry name" value="PAP2/HPO_sf"/>
</dbReference>
<feature type="transmembrane region" description="Helical" evidence="1">
    <location>
        <begin position="214"/>
        <end position="230"/>
    </location>
</feature>
<evidence type="ECO:0000256" key="1">
    <source>
        <dbReference type="SAM" id="Phobius"/>
    </source>
</evidence>
<dbReference type="InterPro" id="IPR000326">
    <property type="entry name" value="PAP2/HPO"/>
</dbReference>
<dbReference type="Gene3D" id="1.20.144.10">
    <property type="entry name" value="Phosphatidic acid phosphatase type 2/haloperoxidase"/>
    <property type="match status" value="1"/>
</dbReference>
<dbReference type="EMBL" id="BQKE01000002">
    <property type="protein sequence ID" value="GJM62782.1"/>
    <property type="molecule type" value="Genomic_DNA"/>
</dbReference>